<feature type="transmembrane region" description="Helical" evidence="1">
    <location>
        <begin position="7"/>
        <end position="29"/>
    </location>
</feature>
<reference evidence="2 3" key="1">
    <citation type="submission" date="2017-07" db="EMBL/GenBank/DDBJ databases">
        <title>First draft Genome Sequence of Nocardia cerradoensis isolated from human infection.</title>
        <authorList>
            <person name="Carrasco G."/>
        </authorList>
    </citation>
    <scope>NUCLEOTIDE SEQUENCE [LARGE SCALE GENOMIC DNA]</scope>
    <source>
        <strain evidence="2 3">CNM20130759</strain>
    </source>
</reference>
<keyword evidence="1" id="KW-0812">Transmembrane</keyword>
<keyword evidence="3" id="KW-1185">Reference proteome</keyword>
<feature type="transmembrane region" description="Helical" evidence="1">
    <location>
        <begin position="35"/>
        <end position="58"/>
    </location>
</feature>
<dbReference type="InterPro" id="IPR021214">
    <property type="entry name" value="DUF2568"/>
</dbReference>
<accession>A0A231H6A9</accession>
<evidence type="ECO:0000256" key="1">
    <source>
        <dbReference type="SAM" id="Phobius"/>
    </source>
</evidence>
<protein>
    <recommendedName>
        <fullName evidence="4">DUF2568 domain-containing protein</fullName>
    </recommendedName>
</protein>
<evidence type="ECO:0008006" key="4">
    <source>
        <dbReference type="Google" id="ProtNLM"/>
    </source>
</evidence>
<dbReference type="Proteomes" id="UP000215506">
    <property type="component" value="Unassembled WGS sequence"/>
</dbReference>
<keyword evidence="1" id="KW-0472">Membrane</keyword>
<feature type="transmembrane region" description="Helical" evidence="1">
    <location>
        <begin position="91"/>
        <end position="110"/>
    </location>
</feature>
<comment type="caution">
    <text evidence="2">The sequence shown here is derived from an EMBL/GenBank/DDBJ whole genome shotgun (WGS) entry which is preliminary data.</text>
</comment>
<dbReference type="RefSeq" id="WP_039775675.1">
    <property type="nucleotide sequence ID" value="NZ_JAAXOR010000006.1"/>
</dbReference>
<evidence type="ECO:0000313" key="2">
    <source>
        <dbReference type="EMBL" id="OXR44385.1"/>
    </source>
</evidence>
<sequence length="114" mass="11769">MQELWKWANLTVAFAVELGALVVLGLWGWRAGDSTVVKVVLALGIPLAAAVAWGMFAAPKASFDIPLLAVITKVVVFGGAAAALWGLGHRVAAVVFAGLVIANLLAIKVGHLNS</sequence>
<keyword evidence="1" id="KW-1133">Transmembrane helix</keyword>
<dbReference type="AlphaFoldDB" id="A0A231H6A9"/>
<evidence type="ECO:0000313" key="3">
    <source>
        <dbReference type="Proteomes" id="UP000215506"/>
    </source>
</evidence>
<dbReference type="Pfam" id="PF10823">
    <property type="entry name" value="DUF2568"/>
    <property type="match status" value="1"/>
</dbReference>
<name>A0A231H6A9_9NOCA</name>
<proteinExistence type="predicted"/>
<gene>
    <name evidence="2" type="ORF">B7C42_03174</name>
</gene>
<feature type="transmembrane region" description="Helical" evidence="1">
    <location>
        <begin position="65"/>
        <end position="85"/>
    </location>
</feature>
<organism evidence="2 3">
    <name type="scientific">Nocardia cerradoensis</name>
    <dbReference type="NCBI Taxonomy" id="85688"/>
    <lineage>
        <taxon>Bacteria</taxon>
        <taxon>Bacillati</taxon>
        <taxon>Actinomycetota</taxon>
        <taxon>Actinomycetes</taxon>
        <taxon>Mycobacteriales</taxon>
        <taxon>Nocardiaceae</taxon>
        <taxon>Nocardia</taxon>
    </lineage>
</organism>
<dbReference type="EMBL" id="NGAF01000006">
    <property type="protein sequence ID" value="OXR44385.1"/>
    <property type="molecule type" value="Genomic_DNA"/>
</dbReference>